<evidence type="ECO:0000313" key="1">
    <source>
        <dbReference type="EMBL" id="EJW01823.1"/>
    </source>
</evidence>
<dbReference type="AlphaFoldDB" id="J8ZQ51"/>
<organism evidence="1 2">
    <name type="scientific">Edhazardia aedis (strain USNM 41457)</name>
    <name type="common">Microsporidian parasite</name>
    <dbReference type="NCBI Taxonomy" id="1003232"/>
    <lineage>
        <taxon>Eukaryota</taxon>
        <taxon>Fungi</taxon>
        <taxon>Fungi incertae sedis</taxon>
        <taxon>Microsporidia</taxon>
        <taxon>Edhazardia</taxon>
    </lineage>
</organism>
<dbReference type="EMBL" id="AFBI03000004">
    <property type="protein sequence ID" value="EJW01823.1"/>
    <property type="molecule type" value="Genomic_DNA"/>
</dbReference>
<dbReference type="Proteomes" id="UP000003163">
    <property type="component" value="Unassembled WGS sequence"/>
</dbReference>
<proteinExistence type="predicted"/>
<reference evidence="1 2" key="1">
    <citation type="submission" date="2011-08" db="EMBL/GenBank/DDBJ databases">
        <authorList>
            <person name="Liu Z.J."/>
            <person name="Shi F.L."/>
            <person name="Lu J.Q."/>
            <person name="Li M."/>
            <person name="Wang Z.L."/>
        </authorList>
    </citation>
    <scope>NUCLEOTIDE SEQUENCE [LARGE SCALE GENOMIC DNA]</scope>
    <source>
        <strain evidence="1 2">USNM 41457</strain>
    </source>
</reference>
<name>J8ZQ51_EDHAE</name>
<sequence>MKILLSYKTKKKKQFNIYIEIYFFMKISFYEEFRAYSEKEMNTARQYVSEEKQKKTDKIPFIKHILLFKTQRIEINVYYRHLIFLKNPSSLQHRVYRQYSLQILL</sequence>
<comment type="caution">
    <text evidence="1">The sequence shown here is derived from an EMBL/GenBank/DDBJ whole genome shotgun (WGS) entry which is preliminary data.</text>
</comment>
<gene>
    <name evidence="1" type="ORF">EDEG_00347</name>
</gene>
<evidence type="ECO:0000313" key="2">
    <source>
        <dbReference type="Proteomes" id="UP000003163"/>
    </source>
</evidence>
<accession>J8ZQ51</accession>
<dbReference type="HOGENOM" id="CLU_2236558_0_0_1"/>
<dbReference type="InParanoid" id="J8ZQ51"/>
<keyword evidence="2" id="KW-1185">Reference proteome</keyword>
<dbReference type="VEuPathDB" id="MicrosporidiaDB:EDEG_00347"/>
<protein>
    <submittedName>
        <fullName evidence="1">Uncharacterized protein</fullName>
    </submittedName>
</protein>
<reference evidence="2" key="2">
    <citation type="submission" date="2015-07" db="EMBL/GenBank/DDBJ databases">
        <title>Contrasting host-pathogen interactions and genome evolution in two generalist and specialist microsporidian pathogens of mosquitoes.</title>
        <authorList>
            <consortium name="The Broad Institute Genomics Platform"/>
            <consortium name="The Broad Institute Genome Sequencing Center for Infectious Disease"/>
            <person name="Cuomo C.A."/>
            <person name="Sanscrainte N.D."/>
            <person name="Goldberg J.M."/>
            <person name="Heiman D."/>
            <person name="Young S."/>
            <person name="Zeng Q."/>
            <person name="Becnel J.J."/>
            <person name="Birren B.W."/>
        </authorList>
    </citation>
    <scope>NUCLEOTIDE SEQUENCE [LARGE SCALE GENOMIC DNA]</scope>
    <source>
        <strain evidence="2">USNM 41457</strain>
    </source>
</reference>